<comment type="caution">
    <text evidence="1">The sequence shown here is derived from an EMBL/GenBank/DDBJ whole genome shotgun (WGS) entry which is preliminary data.</text>
</comment>
<sequence length="67" mass="7368">MPRVKERAILDDFRRPCAPARHERAVACERRPGHDARLGLLEFETLSLGVFGDAGAQRVRGGVSLAL</sequence>
<keyword evidence="2" id="KW-1185">Reference proteome</keyword>
<dbReference type="Proteomes" id="UP001171606">
    <property type="component" value="Unassembled WGS sequence"/>
</dbReference>
<evidence type="ECO:0000313" key="1">
    <source>
        <dbReference type="EMBL" id="MDN7933097.1"/>
    </source>
</evidence>
<dbReference type="EMBL" id="JAUJSQ010000006">
    <property type="protein sequence ID" value="MDN7933097.1"/>
    <property type="molecule type" value="Genomic_DNA"/>
</dbReference>
<name>A0ABT8PD85_9BURK</name>
<reference evidence="1" key="1">
    <citation type="submission" date="2023-07" db="EMBL/GenBank/DDBJ databases">
        <title>A collection of bacterial strains from the Burkholderia cepacia Research Laboratory and Repository.</title>
        <authorList>
            <person name="Lipuma J."/>
            <person name="Spilker T."/>
            <person name="Caverly L."/>
        </authorList>
    </citation>
    <scope>NUCLEOTIDE SEQUENCE</scope>
    <source>
        <strain evidence="1">AU42020</strain>
    </source>
</reference>
<evidence type="ECO:0000313" key="2">
    <source>
        <dbReference type="Proteomes" id="UP001171606"/>
    </source>
</evidence>
<gene>
    <name evidence="1" type="ORF">QZM52_17565</name>
</gene>
<organism evidence="1 2">
    <name type="scientific">Burkholderia metallica</name>
    <dbReference type="NCBI Taxonomy" id="488729"/>
    <lineage>
        <taxon>Bacteria</taxon>
        <taxon>Pseudomonadati</taxon>
        <taxon>Pseudomonadota</taxon>
        <taxon>Betaproteobacteria</taxon>
        <taxon>Burkholderiales</taxon>
        <taxon>Burkholderiaceae</taxon>
        <taxon>Burkholderia</taxon>
        <taxon>Burkholderia cepacia complex</taxon>
    </lineage>
</organism>
<protein>
    <submittedName>
        <fullName evidence="1">Uncharacterized protein</fullName>
    </submittedName>
</protein>
<dbReference type="RefSeq" id="WP_301755869.1">
    <property type="nucleotide sequence ID" value="NZ_JAUJSQ010000006.1"/>
</dbReference>
<proteinExistence type="predicted"/>
<accession>A0ABT8PD85</accession>